<organism evidence="2 3">
    <name type="scientific">Desulfosarcina alkanivorans</name>
    <dbReference type="NCBI Taxonomy" id="571177"/>
    <lineage>
        <taxon>Bacteria</taxon>
        <taxon>Pseudomonadati</taxon>
        <taxon>Thermodesulfobacteriota</taxon>
        <taxon>Desulfobacteria</taxon>
        <taxon>Desulfobacterales</taxon>
        <taxon>Desulfosarcinaceae</taxon>
        <taxon>Desulfosarcina</taxon>
    </lineage>
</organism>
<dbReference type="InterPro" id="IPR023346">
    <property type="entry name" value="Lysozyme-like_dom_sf"/>
</dbReference>
<feature type="domain" description="D-alanyl-D-alanine carboxypeptidase-like core" evidence="1">
    <location>
        <begin position="15"/>
        <end position="112"/>
    </location>
</feature>
<dbReference type="Gene3D" id="1.10.530.10">
    <property type="match status" value="1"/>
</dbReference>
<accession>A0A5K7YT61</accession>
<dbReference type="SUPFAM" id="SSF55166">
    <property type="entry name" value="Hedgehog/DD-peptidase"/>
    <property type="match status" value="1"/>
</dbReference>
<protein>
    <recommendedName>
        <fullName evidence="1">D-alanyl-D-alanine carboxypeptidase-like core domain-containing protein</fullName>
    </recommendedName>
</protein>
<dbReference type="Proteomes" id="UP000427906">
    <property type="component" value="Chromosome"/>
</dbReference>
<dbReference type="SUPFAM" id="SSF53955">
    <property type="entry name" value="Lysozyme-like"/>
    <property type="match status" value="1"/>
</dbReference>
<keyword evidence="3" id="KW-1185">Reference proteome</keyword>
<dbReference type="RefSeq" id="WP_167527965.1">
    <property type="nucleotide sequence ID" value="NZ_AP021874.1"/>
</dbReference>
<gene>
    <name evidence="2" type="ORF">DSCA_54300</name>
</gene>
<evidence type="ECO:0000259" key="1">
    <source>
        <dbReference type="Pfam" id="PF02557"/>
    </source>
</evidence>
<dbReference type="GO" id="GO:0008233">
    <property type="term" value="F:peptidase activity"/>
    <property type="evidence" value="ECO:0007669"/>
    <property type="project" value="InterPro"/>
</dbReference>
<sequence length="419" mass="47673">MTQVHQRNREMDHLHPLVRGKVATVIDTLDDENLPFRVFEGFRSPQRQQYLYDQGRSRPGSVVTHARPWTSYHQYGMAVDFVLFEDGSWSWDDSGAKRRWWQRLHEIGRENGLTPLTWELPHMQLPDLHISELQAGHYPPEGDLDWAGNLESAIYSWTGYPPSPSLPDIIPDRPAMETGVTPPVEHEDIPLPETQGWHNRYGGREWRFDENGVYIRGHENGRKPLRTRGEPVTCRSIWRLFGDSIVTASRAYRIPIGIIMMVIATETAFARRYGFTGPHTFRWEPHVAVKDVSPPVWGDYSAGPMQTLATTARWVVNVQNLDYDPFSIAPVFQRRPDPPETLPLYDAAVNIDIGSAEIRQRVAKTGLDPILVAAAFNAGGLYKSTKNPWHFKSSGDHLDRAARWYGDACAVMAELQTNA</sequence>
<dbReference type="GO" id="GO:0006508">
    <property type="term" value="P:proteolysis"/>
    <property type="evidence" value="ECO:0007669"/>
    <property type="project" value="InterPro"/>
</dbReference>
<name>A0A5K7YT61_9BACT</name>
<evidence type="ECO:0000313" key="3">
    <source>
        <dbReference type="Proteomes" id="UP000427906"/>
    </source>
</evidence>
<dbReference type="KEGG" id="dalk:DSCA_54300"/>
<evidence type="ECO:0000313" key="2">
    <source>
        <dbReference type="EMBL" id="BBO71500.1"/>
    </source>
</evidence>
<reference evidence="2 3" key="1">
    <citation type="submission" date="2019-11" db="EMBL/GenBank/DDBJ databases">
        <title>Comparative genomics of hydrocarbon-degrading Desulfosarcina strains.</title>
        <authorList>
            <person name="Watanabe M."/>
            <person name="Kojima H."/>
            <person name="Fukui M."/>
        </authorList>
    </citation>
    <scope>NUCLEOTIDE SEQUENCE [LARGE SCALE GENOMIC DNA]</scope>
    <source>
        <strain evidence="2 3">PL12</strain>
    </source>
</reference>
<dbReference type="InterPro" id="IPR003709">
    <property type="entry name" value="VanY-like_core_dom"/>
</dbReference>
<dbReference type="EMBL" id="AP021874">
    <property type="protein sequence ID" value="BBO71500.1"/>
    <property type="molecule type" value="Genomic_DNA"/>
</dbReference>
<dbReference type="InterPro" id="IPR009045">
    <property type="entry name" value="Zn_M74/Hedgehog-like"/>
</dbReference>
<dbReference type="AlphaFoldDB" id="A0A5K7YT61"/>
<dbReference type="Gene3D" id="3.30.1380.10">
    <property type="match status" value="1"/>
</dbReference>
<dbReference type="CDD" id="cd14845">
    <property type="entry name" value="L-Ala-D-Glu_peptidase_like"/>
    <property type="match status" value="1"/>
</dbReference>
<dbReference type="Pfam" id="PF02557">
    <property type="entry name" value="VanY"/>
    <property type="match status" value="1"/>
</dbReference>
<proteinExistence type="predicted"/>